<dbReference type="Proteomes" id="UP000239203">
    <property type="component" value="Unassembled WGS sequence"/>
</dbReference>
<proteinExistence type="predicted"/>
<dbReference type="RefSeq" id="WP_104478931.1">
    <property type="nucleotide sequence ID" value="NZ_CP154825.1"/>
</dbReference>
<dbReference type="Gene3D" id="3.55.50.10">
    <property type="entry name" value="Baseplate protein-like domains"/>
    <property type="match status" value="1"/>
</dbReference>
<protein>
    <submittedName>
        <fullName evidence="2">Uncharacterized protein involved in type VI secretion and phage assembly</fullName>
    </submittedName>
</protein>
<evidence type="ECO:0000313" key="3">
    <source>
        <dbReference type="Proteomes" id="UP000239203"/>
    </source>
</evidence>
<evidence type="ECO:0000313" key="2">
    <source>
        <dbReference type="EMBL" id="PPK68459.1"/>
    </source>
</evidence>
<dbReference type="Pfam" id="PF04717">
    <property type="entry name" value="Phage_base_V"/>
    <property type="match status" value="1"/>
</dbReference>
<dbReference type="OrthoDB" id="1907165at2"/>
<dbReference type="EMBL" id="PTIX01000005">
    <property type="protein sequence ID" value="PPK68459.1"/>
    <property type="molecule type" value="Genomic_DNA"/>
</dbReference>
<dbReference type="SUPFAM" id="SSF69279">
    <property type="entry name" value="Phage tail proteins"/>
    <property type="match status" value="1"/>
</dbReference>
<name>A0A2S6GTE3_9PSEU</name>
<comment type="caution">
    <text evidence="2">The sequence shown here is derived from an EMBL/GenBank/DDBJ whole genome shotgun (WGS) entry which is preliminary data.</text>
</comment>
<dbReference type="Pfam" id="PF05954">
    <property type="entry name" value="Phage_GPD"/>
    <property type="match status" value="1"/>
</dbReference>
<keyword evidence="3" id="KW-1185">Reference proteome</keyword>
<accession>A0A2S6GTE3</accession>
<sequence length="590" mass="61833">MGGGGRAARSYAADPIVTAGGPLSKVWQQQLVRTVVDENVGLPDSATLTFRDPYHDLLRETGITIGKALEVAVAVADGGAPEPLFSGEVTAVELDSDQTGSFTVVRALSKVHRLMRGQKVKAFRNATAQSIVNEVARGAGLTVGRVQAQKVVYAQRTQGGVSDWDFLADLAREHGAVVRADRQGKLEFVRLKPASSAPSPSTPAKSNRFVLQYGRNLVALRAVLTAADAAGSVRARGWNVDTKKPVLANETTGTSQTVKTGLAGTKVVKAFGTATALVTDVPHANQAEAATTAKALAGSVSAGVGEIEAVAEGDPKLRAGVPVALGDVGPDFSGRYTATAVHHTLDPELGYRTTVLVSASPDRSLAALAAGDRVTPRGPRIPGVVSGIVTDIKETGGRQRGWVKLRFPWLDDTYETDWARTVQWGGLGGGGVFSPEVDDEVLVAFEQGCLDRPYVIGGLYNGQDVPSRHQLPLVDRAGKVNRRSLVSRKGHRLELIDGLTGPPGVRIASGNDRLEIRLDNTKNTIDLTVSGVGGRGSMTSVQLRPDGITIDAGAGSLDLRGASVSIEGQRAVDVDGGLLATLSGRIVRIN</sequence>
<evidence type="ECO:0000259" key="1">
    <source>
        <dbReference type="Pfam" id="PF04717"/>
    </source>
</evidence>
<feature type="domain" description="Gp5/Type VI secretion system Vgr protein OB-fold" evidence="1">
    <location>
        <begin position="386"/>
        <end position="460"/>
    </location>
</feature>
<dbReference type="SUPFAM" id="SSF69255">
    <property type="entry name" value="gp5 N-terminal domain-like"/>
    <property type="match status" value="1"/>
</dbReference>
<dbReference type="InterPro" id="IPR006531">
    <property type="entry name" value="Gp5/Vgr_OB"/>
</dbReference>
<dbReference type="AlphaFoldDB" id="A0A2S6GTE3"/>
<dbReference type="Gene3D" id="2.30.110.50">
    <property type="match status" value="1"/>
</dbReference>
<dbReference type="InterPro" id="IPR047702">
    <property type="entry name" value="VgrG-rel"/>
</dbReference>
<organism evidence="2 3">
    <name type="scientific">Actinokineospora auranticolor</name>
    <dbReference type="NCBI Taxonomy" id="155976"/>
    <lineage>
        <taxon>Bacteria</taxon>
        <taxon>Bacillati</taxon>
        <taxon>Actinomycetota</taxon>
        <taxon>Actinomycetes</taxon>
        <taxon>Pseudonocardiales</taxon>
        <taxon>Pseudonocardiaceae</taxon>
        <taxon>Actinokineospora</taxon>
    </lineage>
</organism>
<dbReference type="InterPro" id="IPR037026">
    <property type="entry name" value="Vgr_OB-fold_dom_sf"/>
</dbReference>
<dbReference type="Gene3D" id="4.10.220.110">
    <property type="match status" value="1"/>
</dbReference>
<dbReference type="Gene3D" id="2.40.50.230">
    <property type="entry name" value="Gp5 N-terminal domain"/>
    <property type="match status" value="1"/>
</dbReference>
<dbReference type="NCBIfam" id="NF033848">
    <property type="entry name" value="VgrG_rel"/>
    <property type="match status" value="1"/>
</dbReference>
<reference evidence="2 3" key="1">
    <citation type="submission" date="2018-02" db="EMBL/GenBank/DDBJ databases">
        <title>Genomic Encyclopedia of Archaeal and Bacterial Type Strains, Phase II (KMG-II): from individual species to whole genera.</title>
        <authorList>
            <person name="Goeker M."/>
        </authorList>
    </citation>
    <scope>NUCLEOTIDE SEQUENCE [LARGE SCALE GENOMIC DNA]</scope>
    <source>
        <strain evidence="2 3">YU 961-1</strain>
    </source>
</reference>
<gene>
    <name evidence="2" type="ORF">CLV40_105182</name>
</gene>